<sequence>MNKERLRYAILKEVNEGNTPLTEEDFDVSENEFDDAVNFLSREKYLTGLLWAGDRPHLHKIGPVLTERGEKYLNENSILSKTYRGLKEVREWIKL</sequence>
<keyword evidence="2" id="KW-1185">Reference proteome</keyword>
<dbReference type="AlphaFoldDB" id="A0A1X7HK78"/>
<accession>A0A1X7HK78</accession>
<evidence type="ECO:0000313" key="2">
    <source>
        <dbReference type="Proteomes" id="UP000192940"/>
    </source>
</evidence>
<gene>
    <name evidence="1" type="ORF">SAMN05661091_4160</name>
</gene>
<proteinExistence type="predicted"/>
<dbReference type="InterPro" id="IPR036390">
    <property type="entry name" value="WH_DNA-bd_sf"/>
</dbReference>
<dbReference type="Proteomes" id="UP000192940">
    <property type="component" value="Chromosome I"/>
</dbReference>
<reference evidence="1 2" key="1">
    <citation type="submission" date="2017-04" db="EMBL/GenBank/DDBJ databases">
        <authorList>
            <person name="Afonso C.L."/>
            <person name="Miller P.J."/>
            <person name="Scott M.A."/>
            <person name="Spackman E."/>
            <person name="Goraichik I."/>
            <person name="Dimitrov K.M."/>
            <person name="Suarez D.L."/>
            <person name="Swayne D.E."/>
        </authorList>
    </citation>
    <scope>NUCLEOTIDE SEQUENCE [LARGE SCALE GENOMIC DNA]</scope>
    <source>
        <strain evidence="1 2">N3/975</strain>
    </source>
</reference>
<protein>
    <submittedName>
        <fullName evidence="1">YjcQ protein</fullName>
    </submittedName>
</protein>
<dbReference type="EMBL" id="LT840184">
    <property type="protein sequence ID" value="SMF88185.1"/>
    <property type="molecule type" value="Genomic_DNA"/>
</dbReference>
<dbReference type="Gene3D" id="1.10.10.10">
    <property type="entry name" value="Winged helix-like DNA-binding domain superfamily/Winged helix DNA-binding domain"/>
    <property type="match status" value="1"/>
</dbReference>
<dbReference type="Pfam" id="PF09639">
    <property type="entry name" value="YjcQ"/>
    <property type="match status" value="1"/>
</dbReference>
<dbReference type="SUPFAM" id="SSF46785">
    <property type="entry name" value="Winged helix' DNA-binding domain"/>
    <property type="match status" value="1"/>
</dbReference>
<name>A0A1X7HK78_9BACL</name>
<dbReference type="InterPro" id="IPR018597">
    <property type="entry name" value="Phage_Tuc2009_YjcQ"/>
</dbReference>
<dbReference type="InterPro" id="IPR036388">
    <property type="entry name" value="WH-like_DNA-bd_sf"/>
</dbReference>
<dbReference type="STRING" id="1313296.SAMN05661091_4160"/>
<dbReference type="RefSeq" id="WP_208914927.1">
    <property type="nucleotide sequence ID" value="NZ_LT840184.1"/>
</dbReference>
<organism evidence="1 2">
    <name type="scientific">Paenibacillus uliginis N3/975</name>
    <dbReference type="NCBI Taxonomy" id="1313296"/>
    <lineage>
        <taxon>Bacteria</taxon>
        <taxon>Bacillati</taxon>
        <taxon>Bacillota</taxon>
        <taxon>Bacilli</taxon>
        <taxon>Bacillales</taxon>
        <taxon>Paenibacillaceae</taxon>
        <taxon>Paenibacillus</taxon>
    </lineage>
</organism>
<evidence type="ECO:0000313" key="1">
    <source>
        <dbReference type="EMBL" id="SMF88185.1"/>
    </source>
</evidence>